<organism evidence="20">
    <name type="scientific">Centropyge heraldi</name>
    <name type="common">yellow angelfish</name>
    <dbReference type="NCBI Taxonomy" id="586788"/>
    <lineage>
        <taxon>Eukaryota</taxon>
        <taxon>Metazoa</taxon>
        <taxon>Chordata</taxon>
        <taxon>Craniata</taxon>
        <taxon>Vertebrata</taxon>
        <taxon>Euteleostomi</taxon>
        <taxon>Actinopterygii</taxon>
        <taxon>Neopterygii</taxon>
        <taxon>Teleostei</taxon>
        <taxon>Neoteleostei</taxon>
        <taxon>Acanthomorphata</taxon>
        <taxon>Eupercaria</taxon>
        <taxon>Pomacanthidae</taxon>
        <taxon>Centropyge</taxon>
    </lineage>
</organism>
<dbReference type="GO" id="GO:0042773">
    <property type="term" value="P:ATP synthesis coupled electron transport"/>
    <property type="evidence" value="ECO:0007669"/>
    <property type="project" value="InterPro"/>
</dbReference>
<feature type="transmembrane region" description="Helical" evidence="16">
    <location>
        <begin position="247"/>
        <end position="267"/>
    </location>
</feature>
<evidence type="ECO:0000256" key="16">
    <source>
        <dbReference type="RuleBase" id="RU003404"/>
    </source>
</evidence>
<evidence type="ECO:0000313" key="20">
    <source>
        <dbReference type="EMBL" id="ALD15826.1"/>
    </source>
</evidence>
<dbReference type="Pfam" id="PF06455">
    <property type="entry name" value="NADH5_C"/>
    <property type="match status" value="1"/>
</dbReference>
<evidence type="ECO:0000256" key="5">
    <source>
        <dbReference type="ARBA" id="ARBA00022660"/>
    </source>
</evidence>
<keyword evidence="5" id="KW-0679">Respiratory chain</keyword>
<keyword evidence="11 16" id="KW-0520">NAD</keyword>
<dbReference type="InterPro" id="IPR010934">
    <property type="entry name" value="NADH_DH_su5_C"/>
</dbReference>
<dbReference type="InterPro" id="IPR001750">
    <property type="entry name" value="ND/Mrp_TM"/>
</dbReference>
<evidence type="ECO:0000256" key="8">
    <source>
        <dbReference type="ARBA" id="ARBA00022967"/>
    </source>
</evidence>
<feature type="transmembrane region" description="Helical" evidence="16">
    <location>
        <begin position="47"/>
        <end position="69"/>
    </location>
</feature>
<dbReference type="GeneID" id="26038991"/>
<evidence type="ECO:0000256" key="2">
    <source>
        <dbReference type="ARBA" id="ARBA00012944"/>
    </source>
</evidence>
<feature type="transmembrane region" description="Helical" evidence="16">
    <location>
        <begin position="145"/>
        <end position="165"/>
    </location>
</feature>
<feature type="transmembrane region" description="Helical" evidence="16">
    <location>
        <begin position="6"/>
        <end position="27"/>
    </location>
</feature>
<dbReference type="EC" id="7.1.1.2" evidence="2 16"/>
<feature type="transmembrane region" description="Helical" evidence="16">
    <location>
        <begin position="460"/>
        <end position="479"/>
    </location>
</feature>
<dbReference type="AlphaFoldDB" id="A0A0U2GTF4"/>
<evidence type="ECO:0000256" key="7">
    <source>
        <dbReference type="ARBA" id="ARBA00022792"/>
    </source>
</evidence>
<feature type="domain" description="NADH dehydrogenase subunit 5 C-terminal" evidence="19">
    <location>
        <begin position="428"/>
        <end position="609"/>
    </location>
</feature>
<dbReference type="GO" id="GO:0015990">
    <property type="term" value="P:electron transport coupled proton transport"/>
    <property type="evidence" value="ECO:0007669"/>
    <property type="project" value="TreeGrafter"/>
</dbReference>
<keyword evidence="8" id="KW-1278">Translocase</keyword>
<evidence type="ECO:0000256" key="15">
    <source>
        <dbReference type="ARBA" id="ARBA00049551"/>
    </source>
</evidence>
<evidence type="ECO:0000256" key="9">
    <source>
        <dbReference type="ARBA" id="ARBA00022982"/>
    </source>
</evidence>
<dbReference type="GO" id="GO:0005743">
    <property type="term" value="C:mitochondrial inner membrane"/>
    <property type="evidence" value="ECO:0007669"/>
    <property type="project" value="UniProtKB-SubCell"/>
</dbReference>
<comment type="function">
    <text evidence="16">Core subunit of the mitochondrial membrane respiratory chain NADH dehydrogenase (Complex I) which catalyzes electron transfer from NADH through the respiratory chain, using ubiquinone as an electron acceptor. Essential for the catalytic activity and assembly of complex I.</text>
</comment>
<proteinExistence type="inferred from homology"/>
<comment type="similarity">
    <text evidence="16">Belongs to the complex I subunit 5 family.</text>
</comment>
<dbReference type="Pfam" id="PF00361">
    <property type="entry name" value="Proton_antipo_M"/>
    <property type="match status" value="1"/>
</dbReference>
<evidence type="ECO:0000259" key="17">
    <source>
        <dbReference type="Pfam" id="PF00361"/>
    </source>
</evidence>
<keyword evidence="13 16" id="KW-0496">Mitochondrion</keyword>
<feature type="transmembrane region" description="Helical" evidence="16">
    <location>
        <begin position="279"/>
        <end position="300"/>
    </location>
</feature>
<dbReference type="CTD" id="4540"/>
<dbReference type="GO" id="GO:0003954">
    <property type="term" value="F:NADH dehydrogenase activity"/>
    <property type="evidence" value="ECO:0007669"/>
    <property type="project" value="TreeGrafter"/>
</dbReference>
<evidence type="ECO:0000259" key="18">
    <source>
        <dbReference type="Pfam" id="PF00662"/>
    </source>
</evidence>
<feature type="transmembrane region" description="Helical" evidence="16">
    <location>
        <begin position="122"/>
        <end position="139"/>
    </location>
</feature>
<keyword evidence="12 16" id="KW-0830">Ubiquinone</keyword>
<evidence type="ECO:0000256" key="13">
    <source>
        <dbReference type="ARBA" id="ARBA00023128"/>
    </source>
</evidence>
<keyword evidence="6 16" id="KW-0812">Transmembrane</keyword>
<reference evidence="20" key="2">
    <citation type="submission" date="2015-05" db="EMBL/GenBank/DDBJ databases">
        <authorList>
            <person name="Wang D.B."/>
            <person name="Wang M."/>
        </authorList>
    </citation>
    <scope>NUCLEOTIDE SEQUENCE</scope>
    <source>
        <tissue evidence="20">Muscle</tissue>
    </source>
</reference>
<dbReference type="InterPro" id="IPR001516">
    <property type="entry name" value="Proton_antipo_N"/>
</dbReference>
<keyword evidence="4 16" id="KW-0813">Transport</keyword>
<evidence type="ECO:0000256" key="11">
    <source>
        <dbReference type="ARBA" id="ARBA00023027"/>
    </source>
</evidence>
<feature type="transmembrane region" description="Helical" evidence="16">
    <location>
        <begin position="307"/>
        <end position="325"/>
    </location>
</feature>
<feature type="transmembrane region" description="Helical" evidence="16">
    <location>
        <begin position="413"/>
        <end position="439"/>
    </location>
</feature>
<feature type="domain" description="NADH-Ubiquinone oxidoreductase (complex I) chain 5 N-terminal" evidence="18">
    <location>
        <begin position="73"/>
        <end position="123"/>
    </location>
</feature>
<feature type="transmembrane region" description="Helical" evidence="16">
    <location>
        <begin position="215"/>
        <end position="235"/>
    </location>
</feature>
<dbReference type="PRINTS" id="PR01434">
    <property type="entry name" value="NADHDHGNASE5"/>
</dbReference>
<comment type="catalytic activity">
    <reaction evidence="15 16">
        <text>a ubiquinone + NADH + 5 H(+)(in) = a ubiquinol + NAD(+) + 4 H(+)(out)</text>
        <dbReference type="Rhea" id="RHEA:29091"/>
        <dbReference type="Rhea" id="RHEA-COMP:9565"/>
        <dbReference type="Rhea" id="RHEA-COMP:9566"/>
        <dbReference type="ChEBI" id="CHEBI:15378"/>
        <dbReference type="ChEBI" id="CHEBI:16389"/>
        <dbReference type="ChEBI" id="CHEBI:17976"/>
        <dbReference type="ChEBI" id="CHEBI:57540"/>
        <dbReference type="ChEBI" id="CHEBI:57945"/>
        <dbReference type="EC" id="7.1.1.2"/>
    </reaction>
</comment>
<evidence type="ECO:0000256" key="3">
    <source>
        <dbReference type="ARBA" id="ARBA00021096"/>
    </source>
</evidence>
<dbReference type="EMBL" id="KR870992">
    <property type="protein sequence ID" value="ALD15826.1"/>
    <property type="molecule type" value="Genomic_DNA"/>
</dbReference>
<dbReference type="NCBIfam" id="TIGR01974">
    <property type="entry name" value="NDH_I_L"/>
    <property type="match status" value="1"/>
</dbReference>
<feature type="transmembrane region" description="Helical" evidence="16">
    <location>
        <begin position="374"/>
        <end position="393"/>
    </location>
</feature>
<dbReference type="Pfam" id="PF00662">
    <property type="entry name" value="Proton_antipo_N"/>
    <property type="match status" value="1"/>
</dbReference>
<keyword evidence="9" id="KW-0249">Electron transport</keyword>
<dbReference type="InterPro" id="IPR018393">
    <property type="entry name" value="NADHpl_OxRdtase_5_subgr"/>
</dbReference>
<sequence>MHFTPLVMTSSLILIFMLLVYPALTTLSPHPRKPDWSLLQVKGAVKAAFFVSLLPLCLFLNEGAETIITNWNWMNTTTFDINISFKFDYYSITFTPIALYVTWAILEFASWYMHSDPFMNRFFKYLLVFLIAMIVLVTANNLFQLFIGWEGVGIMSFLLIGWWYGRADANTAALQAVLYNRVGDVGLLFAMAWMAMNLNSWEMQQIFTTAKGLDLTLPLLGLILAATGKSAQFGLHPWLPSAMEGPTPVSALLHSSTMVVAGIFLLIRMSPLFQENETALTTCLCLGALTTLFTATCALTQNDIKKIVAFSTSSQLGLMMVSIGLNQPQLAFIHISTHAFFKAMLFLCSGSIIHSLNDEQDIRKMGGMHHLTPFTSSCLTVGSLALTGTPFLAGFFSKDAIIEALNTSYLNAWALALTLLATSFTAVYSLRVVFFVSMGHPRFNSLSPINENNPAVINPLKRLVAGSIVAGFVIISNTLPLKTPIMSMPPLLKLAALAVSVLGLMLALELASLTSKQYKPTPQLTLHQFSNMLGFFPTTVHRISPKLNLVLGQSIATQMIDLSWLEKTGPKAVTSLNTPLASTVSNIQRGVIKTYFITFLLTLTLATLMLLL</sequence>
<feature type="transmembrane region" description="Helical" evidence="16">
    <location>
        <begin position="331"/>
        <end position="353"/>
    </location>
</feature>
<evidence type="ECO:0000256" key="4">
    <source>
        <dbReference type="ARBA" id="ARBA00022448"/>
    </source>
</evidence>
<name>A0A0U2GTF4_9TELE</name>
<feature type="transmembrane region" description="Helical" evidence="16">
    <location>
        <begin position="491"/>
        <end position="511"/>
    </location>
</feature>
<dbReference type="PANTHER" id="PTHR42829:SF2">
    <property type="entry name" value="NADH-UBIQUINONE OXIDOREDUCTASE CHAIN 5"/>
    <property type="match status" value="1"/>
</dbReference>
<evidence type="ECO:0000256" key="6">
    <source>
        <dbReference type="ARBA" id="ARBA00022692"/>
    </source>
</evidence>
<feature type="transmembrane region" description="Helical" evidence="16">
    <location>
        <begin position="177"/>
        <end position="195"/>
    </location>
</feature>
<feature type="transmembrane region" description="Helical" evidence="16">
    <location>
        <begin position="89"/>
        <end position="110"/>
    </location>
</feature>
<evidence type="ECO:0000256" key="10">
    <source>
        <dbReference type="ARBA" id="ARBA00022989"/>
    </source>
</evidence>
<comment type="subcellular location">
    <subcellularLocation>
        <location evidence="1">Mitochondrion inner membrane</location>
        <topology evidence="1">Multi-pass membrane protein</topology>
    </subcellularLocation>
</comment>
<feature type="transmembrane region" description="Helical" evidence="16">
    <location>
        <begin position="594"/>
        <end position="611"/>
    </location>
</feature>
<dbReference type="GO" id="GO:0008137">
    <property type="term" value="F:NADH dehydrogenase (ubiquinone) activity"/>
    <property type="evidence" value="ECO:0007669"/>
    <property type="project" value="UniProtKB-EC"/>
</dbReference>
<geneLocation type="mitochondrion" evidence="20"/>
<keyword evidence="14 16" id="KW-0472">Membrane</keyword>
<reference evidence="20" key="1">
    <citation type="journal article" date="2015" name="Mitochondrial DNA">
        <title>Complete mitogenomes of Woodhead's angelfish (Centropyge woodheadi) and Herald's angelfish (Centropyge heraldi) (Teleostei: Pomacanthidae).</title>
        <authorList>
            <person name="Shen K.N."/>
            <person name="Chang C.W."/>
            <person name="Chan Y.F."/>
            <person name="Lin Z.H."/>
            <person name="Tsai S.Y."/>
            <person name="Chen C.H."/>
            <person name="Hsiao C.D."/>
        </authorList>
    </citation>
    <scope>NUCLEOTIDE SEQUENCE</scope>
    <source>
        <tissue evidence="20">Muscle</tissue>
    </source>
</reference>
<keyword evidence="10 16" id="KW-1133">Transmembrane helix</keyword>
<evidence type="ECO:0000259" key="19">
    <source>
        <dbReference type="Pfam" id="PF06455"/>
    </source>
</evidence>
<dbReference type="RefSeq" id="YP_009167097.1">
    <property type="nucleotide sequence ID" value="NC_027968.1"/>
</dbReference>
<keyword evidence="7" id="KW-0999">Mitochondrion inner membrane</keyword>
<evidence type="ECO:0000256" key="14">
    <source>
        <dbReference type="ARBA" id="ARBA00023136"/>
    </source>
</evidence>
<gene>
    <name evidence="20" type="primary">ND5</name>
</gene>
<dbReference type="PANTHER" id="PTHR42829">
    <property type="entry name" value="NADH-UBIQUINONE OXIDOREDUCTASE CHAIN 5"/>
    <property type="match status" value="1"/>
</dbReference>
<feature type="domain" description="NADH:quinone oxidoreductase/Mrp antiporter transmembrane" evidence="17">
    <location>
        <begin position="139"/>
        <end position="420"/>
    </location>
</feature>
<evidence type="ECO:0000256" key="12">
    <source>
        <dbReference type="ARBA" id="ARBA00023075"/>
    </source>
</evidence>
<evidence type="ECO:0000256" key="1">
    <source>
        <dbReference type="ARBA" id="ARBA00004448"/>
    </source>
</evidence>
<accession>A0A0U2GTF4</accession>
<protein>
    <recommendedName>
        <fullName evidence="3 16">NADH-ubiquinone oxidoreductase chain 5</fullName>
        <ecNumber evidence="2 16">7.1.1.2</ecNumber>
    </recommendedName>
</protein>
<dbReference type="InterPro" id="IPR003945">
    <property type="entry name" value="NU5C-like"/>
</dbReference>